<protein>
    <submittedName>
        <fullName evidence="2">Uncharacterized protein</fullName>
    </submittedName>
</protein>
<keyword evidence="3" id="KW-1185">Reference proteome</keyword>
<reference evidence="2" key="1">
    <citation type="submission" date="2023-08" db="EMBL/GenBank/DDBJ databases">
        <authorList>
            <person name="Alioto T."/>
            <person name="Alioto T."/>
            <person name="Gomez Garrido J."/>
        </authorList>
    </citation>
    <scope>NUCLEOTIDE SEQUENCE</scope>
</reference>
<gene>
    <name evidence="2" type="ORF">XNOV1_A018440</name>
</gene>
<proteinExistence type="predicted"/>
<evidence type="ECO:0000313" key="2">
    <source>
        <dbReference type="EMBL" id="CAJ1065945.1"/>
    </source>
</evidence>
<feature type="region of interest" description="Disordered" evidence="1">
    <location>
        <begin position="1"/>
        <end position="47"/>
    </location>
</feature>
<sequence length="91" mass="10117">MCLEEAAAAEGEQRGGRDATSQLPSKLSAGHEGGMEEESEQAQLRDNVTTTMRKVHGSWRERTPGESLNRAGDKMRRELEIGAKWFLFVLV</sequence>
<evidence type="ECO:0000313" key="3">
    <source>
        <dbReference type="Proteomes" id="UP001178508"/>
    </source>
</evidence>
<dbReference type="AlphaFoldDB" id="A0AAV1FXJ7"/>
<feature type="compositionally biased region" description="Low complexity" evidence="1">
    <location>
        <begin position="1"/>
        <end position="10"/>
    </location>
</feature>
<dbReference type="Proteomes" id="UP001178508">
    <property type="component" value="Chromosome 10"/>
</dbReference>
<organism evidence="2 3">
    <name type="scientific">Xyrichtys novacula</name>
    <name type="common">Pearly razorfish</name>
    <name type="synonym">Hemipteronotus novacula</name>
    <dbReference type="NCBI Taxonomy" id="13765"/>
    <lineage>
        <taxon>Eukaryota</taxon>
        <taxon>Metazoa</taxon>
        <taxon>Chordata</taxon>
        <taxon>Craniata</taxon>
        <taxon>Vertebrata</taxon>
        <taxon>Euteleostomi</taxon>
        <taxon>Actinopterygii</taxon>
        <taxon>Neopterygii</taxon>
        <taxon>Teleostei</taxon>
        <taxon>Neoteleostei</taxon>
        <taxon>Acanthomorphata</taxon>
        <taxon>Eupercaria</taxon>
        <taxon>Labriformes</taxon>
        <taxon>Labridae</taxon>
        <taxon>Xyrichtys</taxon>
    </lineage>
</organism>
<accession>A0AAV1FXJ7</accession>
<dbReference type="EMBL" id="OY660873">
    <property type="protein sequence ID" value="CAJ1065945.1"/>
    <property type="molecule type" value="Genomic_DNA"/>
</dbReference>
<name>A0AAV1FXJ7_XYRNO</name>
<evidence type="ECO:0000256" key="1">
    <source>
        <dbReference type="SAM" id="MobiDB-lite"/>
    </source>
</evidence>